<dbReference type="OrthoDB" id="3170288at2"/>
<dbReference type="InterPro" id="IPR000792">
    <property type="entry name" value="Tscrpt_reg_LuxR_C"/>
</dbReference>
<proteinExistence type="predicted"/>
<organism evidence="5 6">
    <name type="scientific">Bradyrhizobium japonicum</name>
    <dbReference type="NCBI Taxonomy" id="375"/>
    <lineage>
        <taxon>Bacteria</taxon>
        <taxon>Pseudomonadati</taxon>
        <taxon>Pseudomonadota</taxon>
        <taxon>Alphaproteobacteria</taxon>
        <taxon>Hyphomicrobiales</taxon>
        <taxon>Nitrobacteraceae</taxon>
        <taxon>Bradyrhizobium</taxon>
    </lineage>
</organism>
<dbReference type="Gene3D" id="1.10.10.10">
    <property type="entry name" value="Winged helix-like DNA-binding domain superfamily/Winged helix DNA-binding domain"/>
    <property type="match status" value="1"/>
</dbReference>
<dbReference type="PROSITE" id="PS50043">
    <property type="entry name" value="HTH_LUXR_2"/>
    <property type="match status" value="1"/>
</dbReference>
<dbReference type="PROSITE" id="PS00622">
    <property type="entry name" value="HTH_LUXR_1"/>
    <property type="match status" value="1"/>
</dbReference>
<dbReference type="SUPFAM" id="SSF46894">
    <property type="entry name" value="C-terminal effector domain of the bipartite response regulators"/>
    <property type="match status" value="1"/>
</dbReference>
<dbReference type="GO" id="GO:0003677">
    <property type="term" value="F:DNA binding"/>
    <property type="evidence" value="ECO:0007669"/>
    <property type="project" value="UniProtKB-KW"/>
</dbReference>
<dbReference type="EMBL" id="CP017637">
    <property type="protein sequence ID" value="APG14876.1"/>
    <property type="molecule type" value="Genomic_DNA"/>
</dbReference>
<evidence type="ECO:0000313" key="6">
    <source>
        <dbReference type="Proteomes" id="UP000181962"/>
    </source>
</evidence>
<dbReference type="InterPro" id="IPR016032">
    <property type="entry name" value="Sig_transdc_resp-reg_C-effctor"/>
</dbReference>
<keyword evidence="1" id="KW-0805">Transcription regulation</keyword>
<evidence type="ECO:0000313" key="5">
    <source>
        <dbReference type="EMBL" id="APG14876.1"/>
    </source>
</evidence>
<dbReference type="PANTHER" id="PTHR44688">
    <property type="entry name" value="DNA-BINDING TRANSCRIPTIONAL ACTIVATOR DEVR_DOSR"/>
    <property type="match status" value="1"/>
</dbReference>
<dbReference type="SMART" id="SM00421">
    <property type="entry name" value="HTH_LUXR"/>
    <property type="match status" value="1"/>
</dbReference>
<evidence type="ECO:0000256" key="3">
    <source>
        <dbReference type="ARBA" id="ARBA00023163"/>
    </source>
</evidence>
<name>A0A1L3FNK0_BRAJP</name>
<evidence type="ECO:0000259" key="4">
    <source>
        <dbReference type="PROSITE" id="PS50043"/>
    </source>
</evidence>
<evidence type="ECO:0000256" key="2">
    <source>
        <dbReference type="ARBA" id="ARBA00023125"/>
    </source>
</evidence>
<keyword evidence="3" id="KW-0804">Transcription</keyword>
<dbReference type="PRINTS" id="PR00038">
    <property type="entry name" value="HTHLUXR"/>
</dbReference>
<accession>A0A1L3FNK0</accession>
<keyword evidence="2" id="KW-0238">DNA-binding</keyword>
<protein>
    <submittedName>
        <fullName evidence="5">Helix-turn-helix transcriptional regulator</fullName>
    </submittedName>
</protein>
<dbReference type="Proteomes" id="UP000181962">
    <property type="component" value="Chromosome"/>
</dbReference>
<dbReference type="GO" id="GO:0006355">
    <property type="term" value="P:regulation of DNA-templated transcription"/>
    <property type="evidence" value="ECO:0007669"/>
    <property type="project" value="InterPro"/>
</dbReference>
<sequence>MADVDEKEVVLSERERQCLRWVEKGKSSWSIGVILKVSENTVNFHIKNAMRKLETSTRTQCVVKARCLRLI</sequence>
<dbReference type="Pfam" id="PF00196">
    <property type="entry name" value="GerE"/>
    <property type="match status" value="1"/>
</dbReference>
<dbReference type="AlphaFoldDB" id="A0A1L3FNK0"/>
<feature type="domain" description="HTH luxR-type" evidence="4">
    <location>
        <begin position="4"/>
        <end position="69"/>
    </location>
</feature>
<dbReference type="CDD" id="cd06170">
    <property type="entry name" value="LuxR_C_like"/>
    <property type="match status" value="1"/>
</dbReference>
<evidence type="ECO:0000256" key="1">
    <source>
        <dbReference type="ARBA" id="ARBA00023015"/>
    </source>
</evidence>
<dbReference type="InterPro" id="IPR036388">
    <property type="entry name" value="WH-like_DNA-bd_sf"/>
</dbReference>
<reference evidence="5 6" key="1">
    <citation type="submission" date="2016-11" db="EMBL/GenBank/DDBJ databases">
        <title>Complete Genome Sequence of Bradyrhizobium sp. strain J5, an isolated from soybean nodule in Hokkaido.</title>
        <authorList>
            <person name="Kanehara K."/>
        </authorList>
    </citation>
    <scope>NUCLEOTIDE SEQUENCE [LARGE SCALE GENOMIC DNA]</scope>
    <source>
        <strain evidence="5 6">J5</strain>
    </source>
</reference>
<gene>
    <name evidence="5" type="ORF">BKD09_41715</name>
</gene>
<dbReference type="PANTHER" id="PTHR44688:SF16">
    <property type="entry name" value="DNA-BINDING TRANSCRIPTIONAL ACTIVATOR DEVR_DOSR"/>
    <property type="match status" value="1"/>
</dbReference>
<dbReference type="RefSeq" id="WP_071917720.1">
    <property type="nucleotide sequence ID" value="NZ_CP017637.1"/>
</dbReference>